<feature type="region of interest" description="Disordered" evidence="1">
    <location>
        <begin position="571"/>
        <end position="591"/>
    </location>
</feature>
<organism evidence="3 4">
    <name type="scientific">Pelagomonas calceolata</name>
    <dbReference type="NCBI Taxonomy" id="35677"/>
    <lineage>
        <taxon>Eukaryota</taxon>
        <taxon>Sar</taxon>
        <taxon>Stramenopiles</taxon>
        <taxon>Ochrophyta</taxon>
        <taxon>Pelagophyceae</taxon>
        <taxon>Pelagomonadales</taxon>
        <taxon>Pelagomonadaceae</taxon>
        <taxon>Pelagomonas</taxon>
    </lineage>
</organism>
<protein>
    <submittedName>
        <fullName evidence="3">Uncharacterized protein</fullName>
    </submittedName>
</protein>
<feature type="compositionally biased region" description="Basic and acidic residues" evidence="1">
    <location>
        <begin position="278"/>
        <end position="289"/>
    </location>
</feature>
<evidence type="ECO:0000256" key="1">
    <source>
        <dbReference type="SAM" id="MobiDB-lite"/>
    </source>
</evidence>
<proteinExistence type="predicted"/>
<dbReference type="Gene3D" id="3.40.50.300">
    <property type="entry name" value="P-loop containing nucleotide triphosphate hydrolases"/>
    <property type="match status" value="1"/>
</dbReference>
<dbReference type="Proteomes" id="UP000789595">
    <property type="component" value="Unassembled WGS sequence"/>
</dbReference>
<name>A0A8J2X0R8_9STRA</name>
<keyword evidence="2" id="KW-0732">Signal</keyword>
<accession>A0A8J2X0R8</accession>
<keyword evidence="4" id="KW-1185">Reference proteome</keyword>
<dbReference type="EMBL" id="CAKKNE010000004">
    <property type="protein sequence ID" value="CAH0375369.1"/>
    <property type="molecule type" value="Genomic_DNA"/>
</dbReference>
<feature type="signal peptide" evidence="2">
    <location>
        <begin position="1"/>
        <end position="18"/>
    </location>
</feature>
<dbReference type="AlphaFoldDB" id="A0A8J2X0R8"/>
<feature type="compositionally biased region" description="Basic residues" evidence="1">
    <location>
        <begin position="266"/>
        <end position="275"/>
    </location>
</feature>
<gene>
    <name evidence="3" type="ORF">PECAL_4P27010</name>
</gene>
<feature type="region of interest" description="Disordered" evidence="1">
    <location>
        <begin position="266"/>
        <end position="290"/>
    </location>
</feature>
<dbReference type="SUPFAM" id="SSF52540">
    <property type="entry name" value="P-loop containing nucleoside triphosphate hydrolases"/>
    <property type="match status" value="1"/>
</dbReference>
<dbReference type="InterPro" id="IPR027417">
    <property type="entry name" value="P-loop_NTPase"/>
</dbReference>
<reference evidence="3" key="1">
    <citation type="submission" date="2021-11" db="EMBL/GenBank/DDBJ databases">
        <authorList>
            <consortium name="Genoscope - CEA"/>
            <person name="William W."/>
        </authorList>
    </citation>
    <scope>NUCLEOTIDE SEQUENCE</scope>
</reference>
<dbReference type="OrthoDB" id="6334211at2759"/>
<feature type="chain" id="PRO_5035167996" evidence="2">
    <location>
        <begin position="19"/>
        <end position="717"/>
    </location>
</feature>
<evidence type="ECO:0000313" key="3">
    <source>
        <dbReference type="EMBL" id="CAH0375369.1"/>
    </source>
</evidence>
<evidence type="ECO:0000256" key="2">
    <source>
        <dbReference type="SAM" id="SignalP"/>
    </source>
</evidence>
<sequence length="717" mass="75159">MRLLLLTPMCACAAFVLPALGPRAAAPRAAAPQEVLPEPRVGDVVAFAGDWPGETSVGQIRSLQPRGDRWLADVVPLEDQAGDVWRLPAAALARKRRTAVDVAELVPLEAAPAAEDDAFVLTATEPSAAIKPLSGSAAGLLARAASYRALAPDFKPKGGRARVDYAAEERSREEYAALKRQLLTDSALASAAGLVAVTAATRDLDDARAFALGAAGGLAYVAGLSAFADRAGDDRREGLFDVDLSKYRLAFPAAAFVARARRRPAGRLRRRRAAGRRGGPDARATRRDAPVPPQVLAALDAASGKGGGALRVIPFDEFACAALGVVAYRVPLLARQVFGGGGAEDIAAMLPGSLGKGARELVKQRDAAAEDGDGEAEALAAAARRARQTVLVVCGPPGAGKSTLVDRLVAADPRFAAPRWLSTDRDSADDVVDEAAFDGRDDLAVVFGGDEALAEEETTLLDRAVPKKRGLARAELVDRADGKTCVLDCDVETARRLEGLAGVRLVGVWVSLDSLGALRERLTKVEAGRALARSDDVDAAQVAAVVSERLSTVVDDIDFGVRSPMFDALTAKPTARPTPRPTIKPTAKPTTKQFPTCGVRINLGNGAGFHCETDPAATEHAGKKIVFACCDADMGYSTCTRADADGQCYAGFLNPLSNFAPKDWHEATNVCAAEGKVLCGVEQPCQNRGCHYNYHYQWTGEECQAGDAGLPAACAAA</sequence>
<evidence type="ECO:0000313" key="4">
    <source>
        <dbReference type="Proteomes" id="UP000789595"/>
    </source>
</evidence>
<comment type="caution">
    <text evidence="3">The sequence shown here is derived from an EMBL/GenBank/DDBJ whole genome shotgun (WGS) entry which is preliminary data.</text>
</comment>